<proteinExistence type="inferred from homology"/>
<dbReference type="InterPro" id="IPR005111">
    <property type="entry name" value="MoeA_C_domain_IV"/>
</dbReference>
<dbReference type="Gene3D" id="3.40.980.10">
    <property type="entry name" value="MoaB/Mog-like domain"/>
    <property type="match status" value="1"/>
</dbReference>
<dbReference type="Gene3D" id="3.90.105.10">
    <property type="entry name" value="Molybdopterin biosynthesis moea protein, domain 2"/>
    <property type="match status" value="1"/>
</dbReference>
<evidence type="ECO:0000256" key="2">
    <source>
        <dbReference type="ARBA" id="ARBA00005046"/>
    </source>
</evidence>
<comment type="pathway">
    <text evidence="2 6">Cofactor biosynthesis; molybdopterin biosynthesis.</text>
</comment>
<dbReference type="SMART" id="SM00852">
    <property type="entry name" value="MoCF_biosynth"/>
    <property type="match status" value="1"/>
</dbReference>
<keyword evidence="6" id="KW-0479">Metal-binding</keyword>
<evidence type="ECO:0000256" key="6">
    <source>
        <dbReference type="RuleBase" id="RU365090"/>
    </source>
</evidence>
<dbReference type="AlphaFoldDB" id="A0A934VTY8"/>
<keyword evidence="9" id="KW-1185">Reference proteome</keyword>
<evidence type="ECO:0000256" key="4">
    <source>
        <dbReference type="ARBA" id="ARBA00023150"/>
    </source>
</evidence>
<dbReference type="Pfam" id="PF03454">
    <property type="entry name" value="MoeA_C"/>
    <property type="match status" value="1"/>
</dbReference>
<dbReference type="Gene3D" id="2.40.340.10">
    <property type="entry name" value="MoeA, C-terminal, domain IV"/>
    <property type="match status" value="1"/>
</dbReference>
<evidence type="ECO:0000256" key="1">
    <source>
        <dbReference type="ARBA" id="ARBA00002901"/>
    </source>
</evidence>
<dbReference type="PANTHER" id="PTHR10192:SF5">
    <property type="entry name" value="GEPHYRIN"/>
    <property type="match status" value="1"/>
</dbReference>
<evidence type="ECO:0000313" key="9">
    <source>
        <dbReference type="Proteomes" id="UP000603141"/>
    </source>
</evidence>
<dbReference type="InterPro" id="IPR001453">
    <property type="entry name" value="MoaB/Mog_dom"/>
</dbReference>
<dbReference type="InterPro" id="IPR005110">
    <property type="entry name" value="MoeA_linker/N"/>
</dbReference>
<dbReference type="CDD" id="cd00887">
    <property type="entry name" value="MoeA"/>
    <property type="match status" value="1"/>
</dbReference>
<name>A0A934VTY8_9BACT</name>
<dbReference type="SUPFAM" id="SSF63882">
    <property type="entry name" value="MoeA N-terminal region -like"/>
    <property type="match status" value="1"/>
</dbReference>
<comment type="caution">
    <text evidence="8">The sequence shown here is derived from an EMBL/GenBank/DDBJ whole genome shotgun (WGS) entry which is preliminary data.</text>
</comment>
<comment type="function">
    <text evidence="1 6">Catalyzes the insertion of molybdate into adenylated molybdopterin with the concomitant release of AMP.</text>
</comment>
<keyword evidence="6" id="KW-0460">Magnesium</keyword>
<dbReference type="Proteomes" id="UP000603141">
    <property type="component" value="Unassembled WGS sequence"/>
</dbReference>
<dbReference type="GO" id="GO:0005829">
    <property type="term" value="C:cytosol"/>
    <property type="evidence" value="ECO:0007669"/>
    <property type="project" value="TreeGrafter"/>
</dbReference>
<dbReference type="InterPro" id="IPR036425">
    <property type="entry name" value="MoaB/Mog-like_dom_sf"/>
</dbReference>
<dbReference type="Pfam" id="PF00994">
    <property type="entry name" value="MoCF_biosynth"/>
    <property type="match status" value="1"/>
</dbReference>
<dbReference type="EMBL" id="JAENIJ010000007">
    <property type="protein sequence ID" value="MBK1881977.1"/>
    <property type="molecule type" value="Genomic_DNA"/>
</dbReference>
<keyword evidence="6" id="KW-0500">Molybdenum</keyword>
<sequence length="393" mass="42382">MISVDEARALVSRLIEPLEAVETHLDACLGKVLAEPIVADAFYPAGDRSMMDGYVIRNDETPGEFQISEVIQAGMVPQLPLEKGQAARIFTGALIPANGDRVIMQECAEKVDSMVKITEFPEKDFIRRKGGEASPGQELLAPGMLLGPTELAILAQVGAATPKVIRQPIVRHLATGNEIVAPQETPAAGQIRDTNSSLLAALFQQLGIEEFHTTRCSDDLERMIELASEPADLLLISGGAGAGDFDFGAETLRRLGFTIHFDRVNLRPGKPLTFATKGRQAAFILPGNPVSHFVCFHSVVKFAAERFCGRAGHRGFVDIELTDADALKPDPRETYWPAEVTIVEGRLQVSPKNWSSSGDTFSLSGTNALVRVNQHNPANGVAQTLLLDLPGIA</sequence>
<accession>A0A934VTY8</accession>
<organism evidence="8 9">
    <name type="scientific">Luteolibacter pohnpeiensis</name>
    <dbReference type="NCBI Taxonomy" id="454153"/>
    <lineage>
        <taxon>Bacteria</taxon>
        <taxon>Pseudomonadati</taxon>
        <taxon>Verrucomicrobiota</taxon>
        <taxon>Verrucomicrobiia</taxon>
        <taxon>Verrucomicrobiales</taxon>
        <taxon>Verrucomicrobiaceae</taxon>
        <taxon>Luteolibacter</taxon>
    </lineage>
</organism>
<dbReference type="GO" id="GO:0061599">
    <property type="term" value="F:molybdopterin molybdotransferase activity"/>
    <property type="evidence" value="ECO:0007669"/>
    <property type="project" value="UniProtKB-UniRule"/>
</dbReference>
<dbReference type="InterPro" id="IPR038987">
    <property type="entry name" value="MoeA-like"/>
</dbReference>
<comment type="similarity">
    <text evidence="3 6">Belongs to the MoeA family.</text>
</comment>
<dbReference type="PANTHER" id="PTHR10192">
    <property type="entry name" value="MOLYBDOPTERIN BIOSYNTHESIS PROTEIN"/>
    <property type="match status" value="1"/>
</dbReference>
<dbReference type="RefSeq" id="WP_200268670.1">
    <property type="nucleotide sequence ID" value="NZ_JAENIJ010000007.1"/>
</dbReference>
<reference evidence="8" key="1">
    <citation type="submission" date="2021-01" db="EMBL/GenBank/DDBJ databases">
        <title>Modified the classification status of verrucomicrobia.</title>
        <authorList>
            <person name="Feng X."/>
        </authorList>
    </citation>
    <scope>NUCLEOTIDE SEQUENCE</scope>
    <source>
        <strain evidence="8">KCTC 22041</strain>
    </source>
</reference>
<dbReference type="EC" id="2.10.1.1" evidence="6"/>
<keyword evidence="6" id="KW-0808">Transferase</keyword>
<dbReference type="InterPro" id="IPR036688">
    <property type="entry name" value="MoeA_C_domain_IV_sf"/>
</dbReference>
<dbReference type="Gene3D" id="2.170.190.11">
    <property type="entry name" value="Molybdopterin biosynthesis moea protein, domain 3"/>
    <property type="match status" value="1"/>
</dbReference>
<comment type="catalytic activity">
    <reaction evidence="5">
        <text>adenylyl-molybdopterin + molybdate = Mo-molybdopterin + AMP + H(+)</text>
        <dbReference type="Rhea" id="RHEA:35047"/>
        <dbReference type="ChEBI" id="CHEBI:15378"/>
        <dbReference type="ChEBI" id="CHEBI:36264"/>
        <dbReference type="ChEBI" id="CHEBI:62727"/>
        <dbReference type="ChEBI" id="CHEBI:71302"/>
        <dbReference type="ChEBI" id="CHEBI:456215"/>
        <dbReference type="EC" id="2.10.1.1"/>
    </reaction>
</comment>
<protein>
    <recommendedName>
        <fullName evidence="6">Molybdopterin molybdenumtransferase</fullName>
        <ecNumber evidence="6">2.10.1.1</ecNumber>
    </recommendedName>
</protein>
<dbReference type="GO" id="GO:0006777">
    <property type="term" value="P:Mo-molybdopterin cofactor biosynthetic process"/>
    <property type="evidence" value="ECO:0007669"/>
    <property type="project" value="UniProtKB-UniRule"/>
</dbReference>
<gene>
    <name evidence="8" type="ORF">JIN85_06095</name>
</gene>
<evidence type="ECO:0000256" key="3">
    <source>
        <dbReference type="ARBA" id="ARBA00010763"/>
    </source>
</evidence>
<dbReference type="Pfam" id="PF03453">
    <property type="entry name" value="MoeA_N"/>
    <property type="match status" value="1"/>
</dbReference>
<dbReference type="GO" id="GO:0046872">
    <property type="term" value="F:metal ion binding"/>
    <property type="evidence" value="ECO:0007669"/>
    <property type="project" value="UniProtKB-UniRule"/>
</dbReference>
<evidence type="ECO:0000313" key="8">
    <source>
        <dbReference type="EMBL" id="MBK1881977.1"/>
    </source>
</evidence>
<evidence type="ECO:0000259" key="7">
    <source>
        <dbReference type="SMART" id="SM00852"/>
    </source>
</evidence>
<dbReference type="InterPro" id="IPR036135">
    <property type="entry name" value="MoeA_linker/N_sf"/>
</dbReference>
<keyword evidence="4 6" id="KW-0501">Molybdenum cofactor biosynthesis</keyword>
<dbReference type="SUPFAM" id="SSF53218">
    <property type="entry name" value="Molybdenum cofactor biosynthesis proteins"/>
    <property type="match status" value="1"/>
</dbReference>
<comment type="cofactor">
    <cofactor evidence="6">
        <name>Mg(2+)</name>
        <dbReference type="ChEBI" id="CHEBI:18420"/>
    </cofactor>
</comment>
<evidence type="ECO:0000256" key="5">
    <source>
        <dbReference type="ARBA" id="ARBA00047317"/>
    </source>
</evidence>
<feature type="domain" description="MoaB/Mog" evidence="7">
    <location>
        <begin position="171"/>
        <end position="306"/>
    </location>
</feature>